<dbReference type="Proteomes" id="UP000321723">
    <property type="component" value="Unassembled WGS sequence"/>
</dbReference>
<gene>
    <name evidence="1" type="ORF">CHO01_25470</name>
    <name evidence="2" type="ORF">HNR08_001250</name>
</gene>
<dbReference type="EMBL" id="JACHDN010000001">
    <property type="protein sequence ID" value="MBB5472514.1"/>
    <property type="molecule type" value="Genomic_DNA"/>
</dbReference>
<dbReference type="EMBL" id="BJVQ01000037">
    <property type="protein sequence ID" value="GEL47431.1"/>
    <property type="molecule type" value="Genomic_DNA"/>
</dbReference>
<keyword evidence="3" id="KW-1185">Reference proteome</keyword>
<reference evidence="2 4" key="2">
    <citation type="submission" date="2020-08" db="EMBL/GenBank/DDBJ databases">
        <title>Sequencing the genomes of 1000 actinobacteria strains.</title>
        <authorList>
            <person name="Klenk H.-P."/>
        </authorList>
    </citation>
    <scope>NUCLEOTIDE SEQUENCE [LARGE SCALE GENOMIC DNA]</scope>
    <source>
        <strain evidence="2 4">DSM 9581</strain>
    </source>
</reference>
<dbReference type="AlphaFoldDB" id="A0A511FDX7"/>
<sequence>MQEAPSRPDPEGVVIFDEPIPVECGKCAPSTATGARPKFTDTPDGRRAHARVFGHMPDHVHHDPNGATR</sequence>
<evidence type="ECO:0000313" key="4">
    <source>
        <dbReference type="Proteomes" id="UP000564629"/>
    </source>
</evidence>
<organism evidence="1 3">
    <name type="scientific">Cellulomonas hominis</name>
    <dbReference type="NCBI Taxonomy" id="156981"/>
    <lineage>
        <taxon>Bacteria</taxon>
        <taxon>Bacillati</taxon>
        <taxon>Actinomycetota</taxon>
        <taxon>Actinomycetes</taxon>
        <taxon>Micrococcales</taxon>
        <taxon>Cellulomonadaceae</taxon>
        <taxon>Cellulomonas</taxon>
    </lineage>
</organism>
<evidence type="ECO:0000313" key="3">
    <source>
        <dbReference type="Proteomes" id="UP000321723"/>
    </source>
</evidence>
<dbReference type="Proteomes" id="UP000564629">
    <property type="component" value="Unassembled WGS sequence"/>
</dbReference>
<comment type="caution">
    <text evidence="1">The sequence shown here is derived from an EMBL/GenBank/DDBJ whole genome shotgun (WGS) entry which is preliminary data.</text>
</comment>
<evidence type="ECO:0000313" key="2">
    <source>
        <dbReference type="EMBL" id="MBB5472514.1"/>
    </source>
</evidence>
<reference evidence="1 3" key="1">
    <citation type="submission" date="2019-07" db="EMBL/GenBank/DDBJ databases">
        <title>Whole genome shotgun sequence of Cellulomonas hominis NBRC 16055.</title>
        <authorList>
            <person name="Hosoyama A."/>
            <person name="Uohara A."/>
            <person name="Ohji S."/>
            <person name="Ichikawa N."/>
        </authorList>
    </citation>
    <scope>NUCLEOTIDE SEQUENCE [LARGE SCALE GENOMIC DNA]</scope>
    <source>
        <strain evidence="1 3">NBRC 16055</strain>
    </source>
</reference>
<protein>
    <submittedName>
        <fullName evidence="1">Uncharacterized protein</fullName>
    </submittedName>
</protein>
<proteinExistence type="predicted"/>
<name>A0A511FDX7_9CELL</name>
<evidence type="ECO:0000313" key="1">
    <source>
        <dbReference type="EMBL" id="GEL47431.1"/>
    </source>
</evidence>
<accession>A0A511FDX7</accession>